<dbReference type="EMBL" id="QFYP01000001">
    <property type="protein sequence ID" value="RAK60503.1"/>
    <property type="molecule type" value="Genomic_DNA"/>
</dbReference>
<dbReference type="Pfam" id="PF00583">
    <property type="entry name" value="Acetyltransf_1"/>
    <property type="match status" value="1"/>
</dbReference>
<reference evidence="5" key="1">
    <citation type="submission" date="2018-05" db="EMBL/GenBank/DDBJ databases">
        <authorList>
            <person name="Li X."/>
        </authorList>
    </citation>
    <scope>NUCLEOTIDE SEQUENCE [LARGE SCALE GENOMIC DNA]</scope>
    <source>
        <strain evidence="5">HKS-05</strain>
    </source>
</reference>
<dbReference type="AlphaFoldDB" id="A0A328B002"/>
<dbReference type="Proteomes" id="UP000249842">
    <property type="component" value="Unassembled WGS sequence"/>
</dbReference>
<keyword evidence="2" id="KW-0012">Acyltransferase</keyword>
<feature type="domain" description="N-acetyltransferase" evidence="3">
    <location>
        <begin position="13"/>
        <end position="182"/>
    </location>
</feature>
<dbReference type="PANTHER" id="PTHR43877">
    <property type="entry name" value="AMINOALKYLPHOSPHONATE N-ACETYLTRANSFERASE-RELATED-RELATED"/>
    <property type="match status" value="1"/>
</dbReference>
<evidence type="ECO:0000313" key="5">
    <source>
        <dbReference type="Proteomes" id="UP000249842"/>
    </source>
</evidence>
<dbReference type="RefSeq" id="WP_111457796.1">
    <property type="nucleotide sequence ID" value="NZ_QFYP01000001.1"/>
</dbReference>
<dbReference type="OrthoDB" id="7205533at2"/>
<dbReference type="InterPro" id="IPR050832">
    <property type="entry name" value="Bact_Acetyltransf"/>
</dbReference>
<protein>
    <submittedName>
        <fullName evidence="4">GNAT family N-acetyltransferase</fullName>
    </submittedName>
</protein>
<dbReference type="InterPro" id="IPR016181">
    <property type="entry name" value="Acyl_CoA_acyltransferase"/>
</dbReference>
<comment type="caution">
    <text evidence="4">The sequence shown here is derived from an EMBL/GenBank/DDBJ whole genome shotgun (WGS) entry which is preliminary data.</text>
</comment>
<sequence>MDISIRESGIRDVTIRRCAASDAPALELVGRASFLETYAGVLQAADILAFCETEHAAARYADWLARQDYRLWIAEAAAGRAPVGYAVVSPPDLPVPTGEGDLELKRIYTLHRLHGSGLGRRLLDAALEGARQAGARRLLLGVFGGNDRAKAFYARQGFTQAGVRRFQVGANAYDDLVLARTL</sequence>
<evidence type="ECO:0000256" key="1">
    <source>
        <dbReference type="ARBA" id="ARBA00022679"/>
    </source>
</evidence>
<keyword evidence="5" id="KW-1185">Reference proteome</keyword>
<dbReference type="PROSITE" id="PS51186">
    <property type="entry name" value="GNAT"/>
    <property type="match status" value="1"/>
</dbReference>
<evidence type="ECO:0000313" key="4">
    <source>
        <dbReference type="EMBL" id="RAK60503.1"/>
    </source>
</evidence>
<keyword evidence="1 4" id="KW-0808">Transferase</keyword>
<dbReference type="SUPFAM" id="SSF55729">
    <property type="entry name" value="Acyl-CoA N-acyltransferases (Nat)"/>
    <property type="match status" value="1"/>
</dbReference>
<dbReference type="GO" id="GO:0016747">
    <property type="term" value="F:acyltransferase activity, transferring groups other than amino-acyl groups"/>
    <property type="evidence" value="ECO:0007669"/>
    <property type="project" value="InterPro"/>
</dbReference>
<organism evidence="4 5">
    <name type="scientific">Phenylobacterium hankyongense</name>
    <dbReference type="NCBI Taxonomy" id="1813876"/>
    <lineage>
        <taxon>Bacteria</taxon>
        <taxon>Pseudomonadati</taxon>
        <taxon>Pseudomonadota</taxon>
        <taxon>Alphaproteobacteria</taxon>
        <taxon>Caulobacterales</taxon>
        <taxon>Caulobacteraceae</taxon>
        <taxon>Phenylobacterium</taxon>
    </lineage>
</organism>
<name>A0A328B002_9CAUL</name>
<proteinExistence type="predicted"/>
<dbReference type="InterPro" id="IPR000182">
    <property type="entry name" value="GNAT_dom"/>
</dbReference>
<dbReference type="Gene3D" id="3.40.630.30">
    <property type="match status" value="1"/>
</dbReference>
<evidence type="ECO:0000256" key="2">
    <source>
        <dbReference type="ARBA" id="ARBA00023315"/>
    </source>
</evidence>
<accession>A0A328B002</accession>
<evidence type="ECO:0000259" key="3">
    <source>
        <dbReference type="PROSITE" id="PS51186"/>
    </source>
</evidence>
<dbReference type="CDD" id="cd04301">
    <property type="entry name" value="NAT_SF"/>
    <property type="match status" value="1"/>
</dbReference>
<gene>
    <name evidence="4" type="ORF">DJ021_12165</name>
</gene>